<keyword evidence="1" id="KW-0732">Signal</keyword>
<dbReference type="Proteomes" id="UP000297635">
    <property type="component" value="Unassembled WGS sequence"/>
</dbReference>
<dbReference type="EMBL" id="SJSA01000001">
    <property type="protein sequence ID" value="TGG39697.1"/>
    <property type="molecule type" value="Genomic_DNA"/>
</dbReference>
<comment type="caution">
    <text evidence="2">The sequence shown here is derived from an EMBL/GenBank/DDBJ whole genome shotgun (WGS) entry which is preliminary data.</text>
</comment>
<reference evidence="2 3" key="1">
    <citation type="submission" date="2019-02" db="EMBL/GenBank/DDBJ databases">
        <title>Isolation and identification of novel species under the genus Muribaculum.</title>
        <authorList>
            <person name="Miyake S."/>
            <person name="Ding Y."/>
            <person name="Low A."/>
            <person name="Soh M."/>
            <person name="Seedorf H."/>
        </authorList>
    </citation>
    <scope>NUCLEOTIDE SEQUENCE [LARGE SCALE GENOMIC DNA]</scope>
    <source>
        <strain evidence="2 3">TLL-A3</strain>
    </source>
</reference>
<feature type="signal peptide" evidence="1">
    <location>
        <begin position="1"/>
        <end position="26"/>
    </location>
</feature>
<dbReference type="AlphaFoldDB" id="A0A4Z0V604"/>
<evidence type="ECO:0000313" key="2">
    <source>
        <dbReference type="EMBL" id="TGG39697.1"/>
    </source>
</evidence>
<protein>
    <submittedName>
        <fullName evidence="2">Uncharacterized protein</fullName>
    </submittedName>
</protein>
<dbReference type="GeneID" id="82148718"/>
<feature type="chain" id="PRO_5021403655" evidence="1">
    <location>
        <begin position="27"/>
        <end position="181"/>
    </location>
</feature>
<accession>A0A4Z0V604</accession>
<proteinExistence type="predicted"/>
<name>A0A4Z0V604_9BACT</name>
<keyword evidence="3" id="KW-1185">Reference proteome</keyword>
<dbReference type="PROSITE" id="PS51257">
    <property type="entry name" value="PROKAR_LIPOPROTEIN"/>
    <property type="match status" value="1"/>
</dbReference>
<evidence type="ECO:0000313" key="3">
    <source>
        <dbReference type="Proteomes" id="UP000297635"/>
    </source>
</evidence>
<dbReference type="RefSeq" id="WP_135470455.1">
    <property type="nucleotide sequence ID" value="NZ_CASJDB010000025.1"/>
</dbReference>
<organism evidence="2 3">
    <name type="scientific">Duncaniella freteri</name>
    <dbReference type="NCBI Taxonomy" id="2530391"/>
    <lineage>
        <taxon>Bacteria</taxon>
        <taxon>Pseudomonadati</taxon>
        <taxon>Bacteroidota</taxon>
        <taxon>Bacteroidia</taxon>
        <taxon>Bacteroidales</taxon>
        <taxon>Muribaculaceae</taxon>
        <taxon>Duncaniella</taxon>
    </lineage>
</organism>
<sequence>MKKSLTFILSLSAVILSGGVVSCRTAVDSAVPSAASQGPDGFGAYRNNPGPQAMPYAQIYRTSGNFDSYVPVTVNPVDGKLVSYPAPGDITGASMPVVLRDGWLLDRRGISPDTRFVRYTYSEYHDLSQAPSPEELVGSIIPDALVTEIVSLPYKVGEATPAKVDSLIAAGLPRCEVTYKR</sequence>
<gene>
    <name evidence="2" type="ORF">EZ315_02870</name>
</gene>
<evidence type="ECO:0000256" key="1">
    <source>
        <dbReference type="SAM" id="SignalP"/>
    </source>
</evidence>